<dbReference type="GO" id="GO:0003697">
    <property type="term" value="F:single-stranded DNA binding"/>
    <property type="evidence" value="ECO:0007669"/>
    <property type="project" value="InterPro"/>
</dbReference>
<dbReference type="PANTHER" id="PTHR10302:SF0">
    <property type="entry name" value="SINGLE-STRANDED DNA-BINDING PROTEIN, MITOCHONDRIAL"/>
    <property type="match status" value="1"/>
</dbReference>
<dbReference type="RefSeq" id="WP_244804973.1">
    <property type="nucleotide sequence ID" value="NZ_JALIEA010000017.1"/>
</dbReference>
<dbReference type="Gene3D" id="2.40.50.140">
    <property type="entry name" value="Nucleic acid-binding proteins"/>
    <property type="match status" value="1"/>
</dbReference>
<dbReference type="PANTHER" id="PTHR10302">
    <property type="entry name" value="SINGLE-STRANDED DNA-BINDING PROTEIN"/>
    <property type="match status" value="1"/>
</dbReference>
<keyword evidence="6" id="KW-1185">Reference proteome</keyword>
<dbReference type="NCBIfam" id="TIGR00621">
    <property type="entry name" value="ssb"/>
    <property type="match status" value="1"/>
</dbReference>
<name>A0A9X2AZX2_9CORY</name>
<evidence type="ECO:0000313" key="5">
    <source>
        <dbReference type="EMBL" id="MCJ7859243.1"/>
    </source>
</evidence>
<protein>
    <recommendedName>
        <fullName evidence="3">Single-stranded DNA-binding protein</fullName>
    </recommendedName>
</protein>
<dbReference type="Proteomes" id="UP001139207">
    <property type="component" value="Unassembled WGS sequence"/>
</dbReference>
<dbReference type="EMBL" id="JALIEA010000017">
    <property type="protein sequence ID" value="MCJ7859243.1"/>
    <property type="molecule type" value="Genomic_DNA"/>
</dbReference>
<accession>A0A9X2AZX2</accession>
<dbReference type="CDD" id="cd04496">
    <property type="entry name" value="SSB_OBF"/>
    <property type="match status" value="1"/>
</dbReference>
<organism evidence="5 6">
    <name type="scientific">Corynebacterium kalidii</name>
    <dbReference type="NCBI Taxonomy" id="2931982"/>
    <lineage>
        <taxon>Bacteria</taxon>
        <taxon>Bacillati</taxon>
        <taxon>Actinomycetota</taxon>
        <taxon>Actinomycetes</taxon>
        <taxon>Mycobacteriales</taxon>
        <taxon>Corynebacteriaceae</taxon>
        <taxon>Corynebacterium</taxon>
    </lineage>
</organism>
<dbReference type="InterPro" id="IPR000424">
    <property type="entry name" value="Primosome_PriB/ssb"/>
</dbReference>
<keyword evidence="1 2" id="KW-0238">DNA-binding</keyword>
<proteinExistence type="predicted"/>
<evidence type="ECO:0000256" key="1">
    <source>
        <dbReference type="ARBA" id="ARBA00023125"/>
    </source>
</evidence>
<sequence>MAQISITGTLGKDPEGKTSNAGKPFARFSLAWSESSKDQNGQWMDGPTQWVQVTCFGRVAQNLVASLHKGDRVNVTGRIKPESWSSQQGEQTVLALTADTVSPDLTFASVQVQKNPKGQQGGGQQQGGFGGQQGGGDPWNSGPNPNAFDDGSTPPF</sequence>
<evidence type="ECO:0000313" key="6">
    <source>
        <dbReference type="Proteomes" id="UP001139207"/>
    </source>
</evidence>
<dbReference type="SUPFAM" id="SSF50249">
    <property type="entry name" value="Nucleic acid-binding proteins"/>
    <property type="match status" value="1"/>
</dbReference>
<dbReference type="InterPro" id="IPR012340">
    <property type="entry name" value="NA-bd_OB-fold"/>
</dbReference>
<dbReference type="AlphaFoldDB" id="A0A9X2AZX2"/>
<evidence type="ECO:0000256" key="2">
    <source>
        <dbReference type="PROSITE-ProRule" id="PRU00252"/>
    </source>
</evidence>
<dbReference type="GO" id="GO:0006260">
    <property type="term" value="P:DNA replication"/>
    <property type="evidence" value="ECO:0007669"/>
    <property type="project" value="InterPro"/>
</dbReference>
<dbReference type="GO" id="GO:0009295">
    <property type="term" value="C:nucleoid"/>
    <property type="evidence" value="ECO:0007669"/>
    <property type="project" value="TreeGrafter"/>
</dbReference>
<feature type="region of interest" description="Disordered" evidence="4">
    <location>
        <begin position="112"/>
        <end position="156"/>
    </location>
</feature>
<feature type="region of interest" description="Disordered" evidence="4">
    <location>
        <begin position="1"/>
        <end position="24"/>
    </location>
</feature>
<evidence type="ECO:0000256" key="4">
    <source>
        <dbReference type="SAM" id="MobiDB-lite"/>
    </source>
</evidence>
<dbReference type="Pfam" id="PF00436">
    <property type="entry name" value="SSB"/>
    <property type="match status" value="1"/>
</dbReference>
<evidence type="ECO:0000256" key="3">
    <source>
        <dbReference type="RuleBase" id="RU000524"/>
    </source>
</evidence>
<comment type="caution">
    <text evidence="5">The sequence shown here is derived from an EMBL/GenBank/DDBJ whole genome shotgun (WGS) entry which is preliminary data.</text>
</comment>
<reference evidence="5" key="1">
    <citation type="submission" date="2022-04" db="EMBL/GenBank/DDBJ databases">
        <title>Corynebacterium kalidii LD5P10.</title>
        <authorList>
            <person name="Sun J.Q."/>
        </authorList>
    </citation>
    <scope>NUCLEOTIDE SEQUENCE</scope>
    <source>
        <strain evidence="5">LD5P10</strain>
    </source>
</reference>
<dbReference type="InterPro" id="IPR011344">
    <property type="entry name" value="ssDNA-bd"/>
</dbReference>
<dbReference type="PROSITE" id="PS50935">
    <property type="entry name" value="SSB"/>
    <property type="match status" value="1"/>
</dbReference>
<feature type="compositionally biased region" description="Gly residues" evidence="4">
    <location>
        <begin position="119"/>
        <end position="137"/>
    </location>
</feature>
<gene>
    <name evidence="5" type="ORF">MUN33_11055</name>
</gene>